<dbReference type="Proteomes" id="UP000750711">
    <property type="component" value="Unassembled WGS sequence"/>
</dbReference>
<protein>
    <submittedName>
        <fullName evidence="2">Uncharacterized protein</fullName>
    </submittedName>
</protein>
<comment type="caution">
    <text evidence="2">The sequence shown here is derived from an EMBL/GenBank/DDBJ whole genome shotgun (WGS) entry which is preliminary data.</text>
</comment>
<accession>A0A9P8RS16</accession>
<sequence length="721" mass="79382">MGLHDSVTFDRFTAFPCGNLSPSPDDTEKLDSRHLRTGLRRSSPTCKLDSVTMDCPTPGQRENSEYVLEGCPPIAPGYKDMKANFFIVSMLLNGNPACAKHDLTFATHLSCASTALLTRAMQGISGVDEIWTTGRDTLLPTQPWVLWAFVMQELCKTVISLLSRKPSEVLLLSVHPLKPVDHTLLEWEHHQSYTRWMSPQPPNSPVDATPLLECYATAMKAAIGLLMIYVARLFGPISATSLDFNILGYKDPDLPADAPRNLYFGDTGVTVRNSPGIFIYEAGINVIETCKVLEVDRYDTIADELKQTLVEAIFSNMSHIYPEKMLADLTAIEQRIVPPVEKPHTLRATASEFHPCRSGSPDGRTVMSQGSLPDTLQPSRLSRPSTQPRNVYQISQSAGIPLGRQASPLATSLLPTQHAKIPAGPKGLQDYADLARSMRTITEPGPRAPSTATAGVNPPISATARSGFQSPHAAGAHLIPSTPPTLPPQFHIRQALNTRIPSSIVDPRLHISRAAAIHSDEQLFHECRQTARRLLGLPVSPDPPSPFGLWSPQASWYRPPVLLDTRPTDVSQFILTPNLPTLQLLAFPGHNIGSQGYIGTQNLSDREVQQSLQTSFSRLNIRPPTVPASSPDARPPTMTAFQDPQPNPQPSPALTVQHPEPPCPIENRSSALISDTEPLQRWPVKSPRWSRFSNLDTRAYSRPLARHIDDYKERFWGSDNP</sequence>
<feature type="region of interest" description="Disordered" evidence="1">
    <location>
        <begin position="352"/>
        <end position="389"/>
    </location>
</feature>
<evidence type="ECO:0000256" key="1">
    <source>
        <dbReference type="SAM" id="MobiDB-lite"/>
    </source>
</evidence>
<feature type="compositionally biased region" description="Polar residues" evidence="1">
    <location>
        <begin position="366"/>
        <end position="389"/>
    </location>
</feature>
<gene>
    <name evidence="2" type="ORF">GP486_002078</name>
</gene>
<feature type="region of interest" description="Disordered" evidence="1">
    <location>
        <begin position="616"/>
        <end position="662"/>
    </location>
</feature>
<keyword evidence="3" id="KW-1185">Reference proteome</keyword>
<evidence type="ECO:0000313" key="2">
    <source>
        <dbReference type="EMBL" id="KAH0563359.1"/>
    </source>
</evidence>
<name>A0A9P8RS16_9PEZI</name>
<proteinExistence type="predicted"/>
<dbReference type="EMBL" id="JAGHQM010000214">
    <property type="protein sequence ID" value="KAH0563359.1"/>
    <property type="molecule type" value="Genomic_DNA"/>
</dbReference>
<dbReference type="AlphaFoldDB" id="A0A9P8RS16"/>
<organism evidence="2 3">
    <name type="scientific">Trichoglossum hirsutum</name>
    <dbReference type="NCBI Taxonomy" id="265104"/>
    <lineage>
        <taxon>Eukaryota</taxon>
        <taxon>Fungi</taxon>
        <taxon>Dikarya</taxon>
        <taxon>Ascomycota</taxon>
        <taxon>Pezizomycotina</taxon>
        <taxon>Geoglossomycetes</taxon>
        <taxon>Geoglossales</taxon>
        <taxon>Geoglossaceae</taxon>
        <taxon>Trichoglossum</taxon>
    </lineage>
</organism>
<evidence type="ECO:0000313" key="3">
    <source>
        <dbReference type="Proteomes" id="UP000750711"/>
    </source>
</evidence>
<reference evidence="2" key="1">
    <citation type="submission" date="2021-03" db="EMBL/GenBank/DDBJ databases">
        <title>Comparative genomics and phylogenomic investigation of the class Geoglossomycetes provide insights into ecological specialization and systematics.</title>
        <authorList>
            <person name="Melie T."/>
            <person name="Pirro S."/>
            <person name="Miller A.N."/>
            <person name="Quandt A."/>
        </authorList>
    </citation>
    <scope>NUCLEOTIDE SEQUENCE</scope>
    <source>
        <strain evidence="2">CAQ_001_2017</strain>
    </source>
</reference>